<dbReference type="CDD" id="cd01561">
    <property type="entry name" value="CBS_like"/>
    <property type="match status" value="1"/>
</dbReference>
<accession>K7ZA06</accession>
<dbReference type="EMBL" id="CP002930">
    <property type="protein sequence ID" value="AFY01414.1"/>
    <property type="molecule type" value="Genomic_DNA"/>
</dbReference>
<dbReference type="HOGENOM" id="CLU_021018_1_0_7"/>
<protein>
    <submittedName>
        <fullName evidence="8">Cysteine synthase A</fullName>
    </submittedName>
</protein>
<dbReference type="PROSITE" id="PS00901">
    <property type="entry name" value="CYS_SYNTHASE"/>
    <property type="match status" value="1"/>
</dbReference>
<dbReference type="InterPro" id="IPR001216">
    <property type="entry name" value="P-phosphate_BS"/>
</dbReference>
<dbReference type="Proteomes" id="UP000010074">
    <property type="component" value="Chromosome"/>
</dbReference>
<evidence type="ECO:0000256" key="6">
    <source>
        <dbReference type="ARBA" id="ARBA00029440"/>
    </source>
</evidence>
<dbReference type="GO" id="GO:0006535">
    <property type="term" value="P:cysteine biosynthetic process from serine"/>
    <property type="evidence" value="ECO:0007669"/>
    <property type="project" value="InterPro"/>
</dbReference>
<keyword evidence="2" id="KW-0028">Amino-acid biosynthesis</keyword>
<keyword evidence="4" id="KW-0663">Pyridoxal phosphate</keyword>
<gene>
    <name evidence="8" type="primary">cysM</name>
    <name evidence="8" type="ORF">Bdt_1720</name>
</gene>
<dbReference type="Gene3D" id="3.40.50.1100">
    <property type="match status" value="2"/>
</dbReference>
<dbReference type="NCBIfam" id="NF007989">
    <property type="entry name" value="PRK10717.1"/>
    <property type="match status" value="1"/>
</dbReference>
<organism evidence="8 9">
    <name type="scientific">Bdellovibrio bacteriovorus str. Tiberius</name>
    <dbReference type="NCBI Taxonomy" id="1069642"/>
    <lineage>
        <taxon>Bacteria</taxon>
        <taxon>Pseudomonadati</taxon>
        <taxon>Bdellovibrionota</taxon>
        <taxon>Bdellovibrionia</taxon>
        <taxon>Bdellovibrionales</taxon>
        <taxon>Pseudobdellovibrionaceae</taxon>
        <taxon>Bdellovibrio</taxon>
    </lineage>
</organism>
<evidence type="ECO:0000313" key="8">
    <source>
        <dbReference type="EMBL" id="AFY01414.1"/>
    </source>
</evidence>
<evidence type="ECO:0000256" key="3">
    <source>
        <dbReference type="ARBA" id="ARBA00022679"/>
    </source>
</evidence>
<evidence type="ECO:0000259" key="7">
    <source>
        <dbReference type="Pfam" id="PF00291"/>
    </source>
</evidence>
<dbReference type="GO" id="GO:0016765">
    <property type="term" value="F:transferase activity, transferring alkyl or aryl (other than methyl) groups"/>
    <property type="evidence" value="ECO:0007669"/>
    <property type="project" value="UniProtKB-ARBA"/>
</dbReference>
<name>K7ZA06_BDEBC</name>
<evidence type="ECO:0000256" key="1">
    <source>
        <dbReference type="ARBA" id="ARBA00001933"/>
    </source>
</evidence>
<dbReference type="RefSeq" id="WP_015090863.1">
    <property type="nucleotide sequence ID" value="NC_019567.1"/>
</dbReference>
<dbReference type="PATRIC" id="fig|1069642.3.peg.1702"/>
<evidence type="ECO:0000256" key="5">
    <source>
        <dbReference type="ARBA" id="ARBA00022946"/>
    </source>
</evidence>
<keyword evidence="5" id="KW-0809">Transit peptide</keyword>
<dbReference type="SUPFAM" id="SSF53686">
    <property type="entry name" value="Tryptophan synthase beta subunit-like PLP-dependent enzymes"/>
    <property type="match status" value="1"/>
</dbReference>
<dbReference type="STRING" id="1069642.Bdt_1720"/>
<dbReference type="InterPro" id="IPR036052">
    <property type="entry name" value="TrpB-like_PALP_sf"/>
</dbReference>
<dbReference type="Pfam" id="PF00291">
    <property type="entry name" value="PALP"/>
    <property type="match status" value="1"/>
</dbReference>
<dbReference type="InterPro" id="IPR001926">
    <property type="entry name" value="TrpB-like_PALP"/>
</dbReference>
<proteinExistence type="predicted"/>
<dbReference type="FunFam" id="3.40.50.1100:FF:000011">
    <property type="entry name" value="Cysteine synthase (o-acetylserine)"/>
    <property type="match status" value="1"/>
</dbReference>
<reference evidence="8 9" key="1">
    <citation type="journal article" date="2012" name="BMC Genomics">
        <title>Genome analysis of a simultaneously predatory and prey-independent, novel Bdellovibrio bacteriovorus from the River Tiber, supports in silico predictions of both ancient and recent lateral gene transfer from diverse bacteria.</title>
        <authorList>
            <person name="Hobley L."/>
            <person name="Lerner T.R."/>
            <person name="Williams L.E."/>
            <person name="Lambert C."/>
            <person name="Till R."/>
            <person name="Milner D.S."/>
            <person name="Basford S.M."/>
            <person name="Capeness M.J."/>
            <person name="Fenton A.K."/>
            <person name="Atterbury R.J."/>
            <person name="Harris M.A."/>
            <person name="Sockett R.E."/>
        </authorList>
    </citation>
    <scope>NUCLEOTIDE SEQUENCE [LARGE SCALE GENOMIC DNA]</scope>
    <source>
        <strain evidence="8 9">Tiberius</strain>
    </source>
</reference>
<dbReference type="InterPro" id="IPR050214">
    <property type="entry name" value="Cys_Synth/Cystath_Beta-Synth"/>
</dbReference>
<comment type="pathway">
    <text evidence="6">Amino-acid biosynthesis.</text>
</comment>
<dbReference type="KEGG" id="bbat:Bdt_1720"/>
<keyword evidence="3" id="KW-0808">Transferase</keyword>
<comment type="cofactor">
    <cofactor evidence="1">
        <name>pyridoxal 5'-phosphate</name>
        <dbReference type="ChEBI" id="CHEBI:597326"/>
    </cofactor>
</comment>
<evidence type="ECO:0000256" key="4">
    <source>
        <dbReference type="ARBA" id="ARBA00022898"/>
    </source>
</evidence>
<dbReference type="AlphaFoldDB" id="K7ZA06"/>
<feature type="domain" description="Tryptophan synthase beta chain-like PALP" evidence="7">
    <location>
        <begin position="6"/>
        <end position="298"/>
    </location>
</feature>
<sequence>MQAGSVSDVVGHTPLIKLQSLSKITGCEIFAKAEYLNPGGSVKDRTALGIIQSAEKQGLLKPGYTIVEGTAGNTGIGLATLAAQRGYRCVIVMPDNQAKEKYDALHALGVELVKVAPCPFANPNHFYHTARTLAESRPNAFWANQFENTANFEIHYKTTGPEVWAQMDQKVDAFVSSVGTGGTLAGVSAYLKEQDSKVHTLLADPMGSGLYSFVKTGKFESQGSSITEGIGIMRLTENFKKARVDEAVQIHDEQMLSMLYYLAQHEGLLVGTSAALNIFAAYQYALQNQGKGLRIATVMGDSALRYQSKVFNPDFLKEKNLQIKPLIPA</sequence>
<dbReference type="PANTHER" id="PTHR10314">
    <property type="entry name" value="CYSTATHIONINE BETA-SYNTHASE"/>
    <property type="match status" value="1"/>
</dbReference>
<evidence type="ECO:0000313" key="9">
    <source>
        <dbReference type="Proteomes" id="UP000010074"/>
    </source>
</evidence>
<evidence type="ECO:0000256" key="2">
    <source>
        <dbReference type="ARBA" id="ARBA00022605"/>
    </source>
</evidence>